<evidence type="ECO:0000313" key="3">
    <source>
        <dbReference type="Proteomes" id="UP001301012"/>
    </source>
</evidence>
<feature type="transmembrane region" description="Helical" evidence="1">
    <location>
        <begin position="6"/>
        <end position="25"/>
    </location>
</feature>
<sequence length="105" mass="12544">MNSFILIGVIFIPFFIFYNLWCINNKKISIWINSKFEVTQDDYFKFQFKSSIITCLLMAIFIIIAVNLNLEQKYIFFILAIFYISIYATESIAIKRNYIIKIQNL</sequence>
<evidence type="ECO:0000256" key="1">
    <source>
        <dbReference type="SAM" id="Phobius"/>
    </source>
</evidence>
<feature type="transmembrane region" description="Helical" evidence="1">
    <location>
        <begin position="74"/>
        <end position="94"/>
    </location>
</feature>
<evidence type="ECO:0008006" key="4">
    <source>
        <dbReference type="Google" id="ProtNLM"/>
    </source>
</evidence>
<protein>
    <recommendedName>
        <fullName evidence="4">DUF3784 domain-containing protein</fullName>
    </recommendedName>
</protein>
<keyword evidence="3" id="KW-1185">Reference proteome</keyword>
<gene>
    <name evidence="2" type="ORF">QOZ84_02800</name>
</gene>
<accession>A0ABT7EAD0</accession>
<dbReference type="EMBL" id="JASKYM010000001">
    <property type="protein sequence ID" value="MDK2562465.1"/>
    <property type="molecule type" value="Genomic_DNA"/>
</dbReference>
<proteinExistence type="predicted"/>
<feature type="transmembrane region" description="Helical" evidence="1">
    <location>
        <begin position="46"/>
        <end position="68"/>
    </location>
</feature>
<evidence type="ECO:0000313" key="2">
    <source>
        <dbReference type="EMBL" id="MDK2562465.1"/>
    </source>
</evidence>
<keyword evidence="1" id="KW-0812">Transmembrane</keyword>
<keyword evidence="1" id="KW-1133">Transmembrane helix</keyword>
<keyword evidence="1" id="KW-0472">Membrane</keyword>
<dbReference type="RefSeq" id="WP_284131444.1">
    <property type="nucleotide sequence ID" value="NZ_JASKYM010000001.1"/>
</dbReference>
<organism evidence="2 3">
    <name type="scientific">Romboutsia sedimentorum</name>
    <dbReference type="NCBI Taxonomy" id="1368474"/>
    <lineage>
        <taxon>Bacteria</taxon>
        <taxon>Bacillati</taxon>
        <taxon>Bacillota</taxon>
        <taxon>Clostridia</taxon>
        <taxon>Peptostreptococcales</taxon>
        <taxon>Peptostreptococcaceae</taxon>
        <taxon>Romboutsia</taxon>
    </lineage>
</organism>
<reference evidence="2 3" key="1">
    <citation type="submission" date="2023-05" db="EMBL/GenBank/DDBJ databases">
        <title>Rombocin, a short stable natural nisin variant, displays selective antimicrobial activity against Listeria monocytogenes and employs dual mode of action to kill target bacterial strains.</title>
        <authorList>
            <person name="Wambui J."/>
            <person name="Stephan R."/>
            <person name="Kuipers O.P."/>
        </authorList>
    </citation>
    <scope>NUCLEOTIDE SEQUENCE [LARGE SCALE GENOMIC DNA]</scope>
    <source>
        <strain evidence="2 3">RC002</strain>
    </source>
</reference>
<dbReference type="Proteomes" id="UP001301012">
    <property type="component" value="Unassembled WGS sequence"/>
</dbReference>
<name>A0ABT7EAD0_9FIRM</name>
<comment type="caution">
    <text evidence="2">The sequence shown here is derived from an EMBL/GenBank/DDBJ whole genome shotgun (WGS) entry which is preliminary data.</text>
</comment>